<keyword evidence="1" id="KW-0472">Membrane</keyword>
<sequence>MRTTQPLFASQGVMKNSKISAQISYPGAKQKKHQDTKQPSLGRMFSDVCLVAIFAAMVPGCLWLGNAAGF</sequence>
<comment type="caution">
    <text evidence="2">The sequence shown here is derived from an EMBL/GenBank/DDBJ whole genome shotgun (WGS) entry which is preliminary data.</text>
</comment>
<dbReference type="Proteomes" id="UP000238308">
    <property type="component" value="Unassembled WGS sequence"/>
</dbReference>
<dbReference type="EMBL" id="PVTV01000011">
    <property type="protein sequence ID" value="PRY99283.1"/>
    <property type="molecule type" value="Genomic_DNA"/>
</dbReference>
<evidence type="ECO:0000256" key="1">
    <source>
        <dbReference type="SAM" id="Phobius"/>
    </source>
</evidence>
<evidence type="ECO:0000313" key="3">
    <source>
        <dbReference type="Proteomes" id="UP000238308"/>
    </source>
</evidence>
<keyword evidence="1" id="KW-1133">Transmembrane helix</keyword>
<name>A0A2T0XK23_9BURK</name>
<evidence type="ECO:0000313" key="2">
    <source>
        <dbReference type="EMBL" id="PRY99283.1"/>
    </source>
</evidence>
<keyword evidence="3" id="KW-1185">Reference proteome</keyword>
<gene>
    <name evidence="2" type="ORF">BCM14_0726</name>
</gene>
<keyword evidence="1" id="KW-0812">Transmembrane</keyword>
<proteinExistence type="predicted"/>
<feature type="transmembrane region" description="Helical" evidence="1">
    <location>
        <begin position="44"/>
        <end position="65"/>
    </location>
</feature>
<reference evidence="2 3" key="1">
    <citation type="submission" date="2018-03" db="EMBL/GenBank/DDBJ databases">
        <title>Genomic Encyclopedia of Type Strains, Phase III (KMG-III): the genomes of soil and plant-associated and newly described type strains.</title>
        <authorList>
            <person name="Whitman W."/>
        </authorList>
    </citation>
    <scope>NUCLEOTIDE SEQUENCE [LARGE SCALE GENOMIC DNA]</scope>
    <source>
        <strain evidence="2 3">MWH-P2sevCIIIb</strain>
    </source>
</reference>
<accession>A0A2T0XK23</accession>
<organism evidence="2 3">
    <name type="scientific">Jezberella montanilacus</name>
    <dbReference type="NCBI Taxonomy" id="323426"/>
    <lineage>
        <taxon>Bacteria</taxon>
        <taxon>Pseudomonadati</taxon>
        <taxon>Pseudomonadota</taxon>
        <taxon>Betaproteobacteria</taxon>
        <taxon>Burkholderiales</taxon>
        <taxon>Alcaligenaceae</taxon>
        <taxon>Jezberella</taxon>
    </lineage>
</organism>
<protein>
    <submittedName>
        <fullName evidence="2">Uncharacterized protein</fullName>
    </submittedName>
</protein>
<dbReference type="AlphaFoldDB" id="A0A2T0XK23"/>
<dbReference type="RefSeq" id="WP_146129715.1">
    <property type="nucleotide sequence ID" value="NZ_PVTV01000011.1"/>
</dbReference>